<feature type="transmembrane region" description="Helical" evidence="1">
    <location>
        <begin position="139"/>
        <end position="158"/>
    </location>
</feature>
<keyword evidence="1" id="KW-0812">Transmembrane</keyword>
<reference evidence="2" key="2">
    <citation type="journal article" date="2021" name="Microbiome">
        <title>Successional dynamics and alternative stable states in a saline activated sludge microbial community over 9 years.</title>
        <authorList>
            <person name="Wang Y."/>
            <person name="Ye J."/>
            <person name="Ju F."/>
            <person name="Liu L."/>
            <person name="Boyd J.A."/>
            <person name="Deng Y."/>
            <person name="Parks D.H."/>
            <person name="Jiang X."/>
            <person name="Yin X."/>
            <person name="Woodcroft B.J."/>
            <person name="Tyson G.W."/>
            <person name="Hugenholtz P."/>
            <person name="Polz M.F."/>
            <person name="Zhang T."/>
        </authorList>
    </citation>
    <scope>NUCLEOTIDE SEQUENCE</scope>
    <source>
        <strain evidence="2">HKST-UBA02</strain>
    </source>
</reference>
<feature type="transmembrane region" description="Helical" evidence="1">
    <location>
        <begin position="179"/>
        <end position="200"/>
    </location>
</feature>
<keyword evidence="1" id="KW-1133">Transmembrane helix</keyword>
<dbReference type="PANTHER" id="PTHR43044:SF1">
    <property type="entry name" value="QUINOL:CYTOCHROME C OXIDOREDUCTASE QUINONE-BINDING SUBUNIT 2"/>
    <property type="match status" value="1"/>
</dbReference>
<sequence length="400" mass="45432">MHHHGAGEDNWVLGGAADGVFRIGLVIGILGLAASFFLGFGQGNVERFYSAWLVSFGFFLAMSLGALFFVLAQHLTGATWSVVVRRLAEAVSTNLGLMLIFFIPVALGLKTLYPWADPEVMAHDALLQSKQGFLNTNFFYIRTAIYFVVWIAASQYFFRRSVSQDETGSVGTTLGLEKTAAPVTLLFAVTTTFASFDYFMSLEPHWFSTMFGVYYFAGSLFSFFAFLPLMVIFAQSKGRAVHTITKEHFHDMGKWMFAFTVFWAYIGFSQYFLIWYANIPEETGWFYVRQNNGWATISWLMLIGHFIIPFFGLLPRWVKKTRMTLVVWAIWMLAMHWFDLFWLIVPNANPNGIPWHPLYLTCFLGIGGIYFATIALTLKNKSMIPAKDPRLPDSLAFENV</sequence>
<evidence type="ECO:0000313" key="2">
    <source>
        <dbReference type="EMBL" id="MCA9754721.1"/>
    </source>
</evidence>
<evidence type="ECO:0000256" key="1">
    <source>
        <dbReference type="SAM" id="Phobius"/>
    </source>
</evidence>
<feature type="transmembrane region" description="Helical" evidence="1">
    <location>
        <begin position="212"/>
        <end position="234"/>
    </location>
</feature>
<dbReference type="Proteomes" id="UP000739538">
    <property type="component" value="Unassembled WGS sequence"/>
</dbReference>
<proteinExistence type="predicted"/>
<name>A0A956N984_UNCEI</name>
<dbReference type="EMBL" id="JAGQHS010000008">
    <property type="protein sequence ID" value="MCA9754721.1"/>
    <property type="molecule type" value="Genomic_DNA"/>
</dbReference>
<feature type="transmembrane region" description="Helical" evidence="1">
    <location>
        <begin position="357"/>
        <end position="378"/>
    </location>
</feature>
<reference evidence="2" key="1">
    <citation type="submission" date="2020-04" db="EMBL/GenBank/DDBJ databases">
        <authorList>
            <person name="Zhang T."/>
        </authorList>
    </citation>
    <scope>NUCLEOTIDE SEQUENCE</scope>
    <source>
        <strain evidence="2">HKST-UBA02</strain>
    </source>
</reference>
<keyword evidence="1" id="KW-0472">Membrane</keyword>
<feature type="transmembrane region" description="Helical" evidence="1">
    <location>
        <begin position="93"/>
        <end position="113"/>
    </location>
</feature>
<evidence type="ECO:0000313" key="3">
    <source>
        <dbReference type="Proteomes" id="UP000739538"/>
    </source>
</evidence>
<protein>
    <submittedName>
        <fullName evidence="2">Quinol:cytochrome C oxidoreductase</fullName>
    </submittedName>
</protein>
<feature type="transmembrane region" description="Helical" evidence="1">
    <location>
        <begin position="255"/>
        <end position="277"/>
    </location>
</feature>
<feature type="transmembrane region" description="Helical" evidence="1">
    <location>
        <begin position="20"/>
        <end position="40"/>
    </location>
</feature>
<dbReference type="AlphaFoldDB" id="A0A956N984"/>
<accession>A0A956N984</accession>
<feature type="transmembrane region" description="Helical" evidence="1">
    <location>
        <begin position="325"/>
        <end position="345"/>
    </location>
</feature>
<dbReference type="PANTHER" id="PTHR43044">
    <property type="match status" value="1"/>
</dbReference>
<feature type="transmembrane region" description="Helical" evidence="1">
    <location>
        <begin position="52"/>
        <end position="72"/>
    </location>
</feature>
<organism evidence="2 3">
    <name type="scientific">Eiseniibacteriota bacterium</name>
    <dbReference type="NCBI Taxonomy" id="2212470"/>
    <lineage>
        <taxon>Bacteria</taxon>
        <taxon>Candidatus Eiseniibacteriota</taxon>
    </lineage>
</organism>
<gene>
    <name evidence="2" type="ORF">KDA27_02890</name>
</gene>
<comment type="caution">
    <text evidence="2">The sequence shown here is derived from an EMBL/GenBank/DDBJ whole genome shotgun (WGS) entry which is preliminary data.</text>
</comment>
<feature type="transmembrane region" description="Helical" evidence="1">
    <location>
        <begin position="297"/>
        <end position="318"/>
    </location>
</feature>